<proteinExistence type="predicted"/>
<dbReference type="InterPro" id="IPR011251">
    <property type="entry name" value="Luciferase-like_dom"/>
</dbReference>
<dbReference type="SUPFAM" id="SSF51679">
    <property type="entry name" value="Bacterial luciferase-like"/>
    <property type="match status" value="1"/>
</dbReference>
<dbReference type="PANTHER" id="PTHR42847">
    <property type="entry name" value="ALKANESULFONATE MONOOXYGENASE"/>
    <property type="match status" value="1"/>
</dbReference>
<evidence type="ECO:0000256" key="4">
    <source>
        <dbReference type="ARBA" id="ARBA00023033"/>
    </source>
</evidence>
<keyword evidence="7" id="KW-1185">Reference proteome</keyword>
<evidence type="ECO:0000313" key="6">
    <source>
        <dbReference type="EMBL" id="ENH95634.1"/>
    </source>
</evidence>
<dbReference type="GO" id="GO:0046306">
    <property type="term" value="P:alkanesulfonate catabolic process"/>
    <property type="evidence" value="ECO:0007669"/>
    <property type="project" value="TreeGrafter"/>
</dbReference>
<feature type="domain" description="Luciferase-like" evidence="5">
    <location>
        <begin position="4"/>
        <end position="322"/>
    </location>
</feature>
<dbReference type="PANTHER" id="PTHR42847:SF4">
    <property type="entry name" value="ALKANESULFONATE MONOOXYGENASE-RELATED"/>
    <property type="match status" value="1"/>
</dbReference>
<evidence type="ECO:0000313" key="7">
    <source>
        <dbReference type="Proteomes" id="UP000012283"/>
    </source>
</evidence>
<evidence type="ECO:0000256" key="1">
    <source>
        <dbReference type="ARBA" id="ARBA00022630"/>
    </source>
</evidence>
<sequence>MTIKFSWYAPTHGDGRFIGGEKSERNGSPEYIKNIAQKLDDYNFHNILIPVGPNCSDSFITASHLLNHTKNIRPLIAVRPGFIVPTYVAKMVTSLDHISNGRISLNVITGGSPKELAMDGDFLEHDKRYDRLREFTDILQLSWTNPSSFNYEGEYYSIKEAQPQKKLIHRPTPELYLGGASDNALSVASELFDTYLMWGEPVETVEKQLFKVNSLAKKKNREISCGLRINLFLGETNKEAWNKALFAISKVSDKKQERLNSYIKNSDSVGLNRIQDLKKNEWSDKCFWTGMTPYRSGNSTALVGTYEQVADSIINYYKVGVSEFIFSAYPHLESIDDVGEKLIPEVLRKLNPRIQKTYK</sequence>
<evidence type="ECO:0000256" key="2">
    <source>
        <dbReference type="ARBA" id="ARBA00022643"/>
    </source>
</evidence>
<evidence type="ECO:0000256" key="3">
    <source>
        <dbReference type="ARBA" id="ARBA00023002"/>
    </source>
</evidence>
<evidence type="ECO:0000259" key="5">
    <source>
        <dbReference type="Pfam" id="PF00296"/>
    </source>
</evidence>
<keyword evidence="4 6" id="KW-0503">Monooxygenase</keyword>
<dbReference type="EMBL" id="APML01000085">
    <property type="protein sequence ID" value="ENH95634.1"/>
    <property type="molecule type" value="Genomic_DNA"/>
</dbReference>
<accession>N4W8U1</accession>
<dbReference type="AlphaFoldDB" id="N4W8U1"/>
<dbReference type="Pfam" id="PF00296">
    <property type="entry name" value="Bac_luciferase"/>
    <property type="match status" value="1"/>
</dbReference>
<protein>
    <submittedName>
        <fullName evidence="6">Alkanesulfonate monooxygenase</fullName>
    </submittedName>
</protein>
<dbReference type="InterPro" id="IPR036661">
    <property type="entry name" value="Luciferase-like_sf"/>
</dbReference>
<dbReference type="PATRIC" id="fig|1308866.3.peg.3036"/>
<dbReference type="GO" id="GO:0008726">
    <property type="term" value="F:alkanesulfonate monooxygenase activity"/>
    <property type="evidence" value="ECO:0007669"/>
    <property type="project" value="TreeGrafter"/>
</dbReference>
<keyword evidence="1" id="KW-0285">Flavoprotein</keyword>
<dbReference type="eggNOG" id="COG2141">
    <property type="taxonomic scope" value="Bacteria"/>
</dbReference>
<dbReference type="STRING" id="1308866.J416_15092"/>
<dbReference type="Gene3D" id="3.20.20.30">
    <property type="entry name" value="Luciferase-like domain"/>
    <property type="match status" value="1"/>
</dbReference>
<organism evidence="6 7">
    <name type="scientific">Gracilibacillus halophilus YIM-C55.5</name>
    <dbReference type="NCBI Taxonomy" id="1308866"/>
    <lineage>
        <taxon>Bacteria</taxon>
        <taxon>Bacillati</taxon>
        <taxon>Bacillota</taxon>
        <taxon>Bacilli</taxon>
        <taxon>Bacillales</taxon>
        <taxon>Bacillaceae</taxon>
        <taxon>Gracilibacillus</taxon>
    </lineage>
</organism>
<dbReference type="RefSeq" id="WP_003474440.1">
    <property type="nucleotide sequence ID" value="NZ_APML01000085.1"/>
</dbReference>
<reference evidence="6 7" key="1">
    <citation type="submission" date="2013-03" db="EMBL/GenBank/DDBJ databases">
        <title>Draft genome sequence of Gracibacillus halophilus YIM-C55.5, a moderately halophilic and thermophilic organism from the Xiaochaidamu salt lake.</title>
        <authorList>
            <person name="Sugumar T."/>
            <person name="Polireddy D.R."/>
            <person name="Antony A."/>
            <person name="Madhava Y.R."/>
            <person name="Sivakumar N."/>
        </authorList>
    </citation>
    <scope>NUCLEOTIDE SEQUENCE [LARGE SCALE GENOMIC DNA]</scope>
    <source>
        <strain evidence="6 7">YIM-C55.5</strain>
    </source>
</reference>
<comment type="caution">
    <text evidence="6">The sequence shown here is derived from an EMBL/GenBank/DDBJ whole genome shotgun (WGS) entry which is preliminary data.</text>
</comment>
<keyword evidence="2" id="KW-0288">FMN</keyword>
<gene>
    <name evidence="6" type="ORF">J416_15092</name>
</gene>
<keyword evidence="3" id="KW-0560">Oxidoreductase</keyword>
<dbReference type="InterPro" id="IPR050172">
    <property type="entry name" value="SsuD_RutA_monooxygenase"/>
</dbReference>
<name>N4W8U1_9BACI</name>
<dbReference type="CDD" id="cd01094">
    <property type="entry name" value="Alkanesulfonate_monoxygenase"/>
    <property type="match status" value="1"/>
</dbReference>
<dbReference type="Proteomes" id="UP000012283">
    <property type="component" value="Unassembled WGS sequence"/>
</dbReference>